<dbReference type="OrthoDB" id="41724at2"/>
<keyword evidence="1" id="KW-0732">Signal</keyword>
<dbReference type="Gene3D" id="2.120.10.10">
    <property type="match status" value="1"/>
</dbReference>
<reference evidence="3 4" key="1">
    <citation type="submission" date="2019-03" db="EMBL/GenBank/DDBJ databases">
        <title>Genomic Encyclopedia of Archaeal and Bacterial Type Strains, Phase II (KMG-II): from individual species to whole genera.</title>
        <authorList>
            <person name="Goeker M."/>
        </authorList>
    </citation>
    <scope>NUCLEOTIDE SEQUENCE [LARGE SCALE GENOMIC DNA]</scope>
    <source>
        <strain evidence="3 4">ATCC 25309</strain>
    </source>
</reference>
<evidence type="ECO:0000313" key="4">
    <source>
        <dbReference type="Proteomes" id="UP000295662"/>
    </source>
</evidence>
<evidence type="ECO:0000259" key="2">
    <source>
        <dbReference type="Pfam" id="PF13088"/>
    </source>
</evidence>
<dbReference type="RefSeq" id="WP_133793650.1">
    <property type="nucleotide sequence ID" value="NZ_SOCA01000001.1"/>
</dbReference>
<feature type="domain" description="Sialidase" evidence="2">
    <location>
        <begin position="214"/>
        <end position="491"/>
    </location>
</feature>
<name>A0A4R7SR22_9BACT</name>
<comment type="caution">
    <text evidence="3">The sequence shown here is derived from an EMBL/GenBank/DDBJ whole genome shotgun (WGS) entry which is preliminary data.</text>
</comment>
<dbReference type="AlphaFoldDB" id="A0A4R7SR22"/>
<organism evidence="3 4">
    <name type="scientific">Prosthecobacter fusiformis</name>
    <dbReference type="NCBI Taxonomy" id="48464"/>
    <lineage>
        <taxon>Bacteria</taxon>
        <taxon>Pseudomonadati</taxon>
        <taxon>Verrucomicrobiota</taxon>
        <taxon>Verrucomicrobiia</taxon>
        <taxon>Verrucomicrobiales</taxon>
        <taxon>Verrucomicrobiaceae</taxon>
        <taxon>Prosthecobacter</taxon>
    </lineage>
</organism>
<dbReference type="InterPro" id="IPR036278">
    <property type="entry name" value="Sialidase_sf"/>
</dbReference>
<protein>
    <submittedName>
        <fullName evidence="3">BNR repeat protein</fullName>
    </submittedName>
</protein>
<dbReference type="Pfam" id="PF13088">
    <property type="entry name" value="BNR_2"/>
    <property type="match status" value="1"/>
</dbReference>
<dbReference type="SUPFAM" id="SSF50939">
    <property type="entry name" value="Sialidases"/>
    <property type="match status" value="1"/>
</dbReference>
<proteinExistence type="predicted"/>
<evidence type="ECO:0000256" key="1">
    <source>
        <dbReference type="SAM" id="SignalP"/>
    </source>
</evidence>
<dbReference type="EMBL" id="SOCA01000001">
    <property type="protein sequence ID" value="TDU81722.1"/>
    <property type="molecule type" value="Genomic_DNA"/>
</dbReference>
<accession>A0A4R7SR22</accession>
<feature type="chain" id="PRO_5021033155" evidence="1">
    <location>
        <begin position="23"/>
        <end position="516"/>
    </location>
</feature>
<gene>
    <name evidence="3" type="ORF">EI77_01032</name>
</gene>
<keyword evidence="4" id="KW-1185">Reference proteome</keyword>
<sequence>MNRPYIITLLATMLVWTLASPAADLVPKPLLPVGKSRPSRSSVLLLGQPLSPAIVESVQTSMEDVTTLYRLDQKTETVEQLLGLIKSAEGKRMLARTWHVLVINLSADGDATTQIRTRLEKIDAHIIWREPGQKADAKSLEETLTQALLKNSTPWATLPKDEKRDPAQLLKQDGLLSNPASLPLVPSQTSMVFRAEEGQWQFNLHSYIAHHEGKFWATWSSGRVDEDSSNQFIRYATSKDGLKWSDSGVVAGDPDGEVGPLRWLASGLYVEDGKLYALGCLNEGSDKKGKIWAEAKLVRLQWTKDGWKDLGVFADNCMVYFPPMKVAGRDFFVWRDERAHFFTARSLPGKAQWEVKKHPNFPPDYRMSETSSYADADGTLHLIIRDQAKTRRLYHSLSFDNGDTWTLPVKTNYPDAVSKNMAGRLSNGLYYLINNPMETGRDPLSISVSRDGWTFGSPKNLRVGSPARRYPGGAKNDHSFQYSHAIEHDGKLWVIYATNKEDIEVSAFDIEALVKE</sequence>
<dbReference type="PANTHER" id="PTHR43752:SF2">
    <property type="entry name" value="BNR_ASP-BOX REPEAT FAMILY PROTEIN"/>
    <property type="match status" value="1"/>
</dbReference>
<dbReference type="Proteomes" id="UP000295662">
    <property type="component" value="Unassembled WGS sequence"/>
</dbReference>
<feature type="signal peptide" evidence="1">
    <location>
        <begin position="1"/>
        <end position="22"/>
    </location>
</feature>
<dbReference type="PANTHER" id="PTHR43752">
    <property type="entry name" value="BNR/ASP-BOX REPEAT FAMILY PROTEIN"/>
    <property type="match status" value="1"/>
</dbReference>
<dbReference type="InterPro" id="IPR011040">
    <property type="entry name" value="Sialidase"/>
</dbReference>
<dbReference type="CDD" id="cd15482">
    <property type="entry name" value="Sialidase_non-viral"/>
    <property type="match status" value="1"/>
</dbReference>
<evidence type="ECO:0000313" key="3">
    <source>
        <dbReference type="EMBL" id="TDU81722.1"/>
    </source>
</evidence>